<dbReference type="InterPro" id="IPR000305">
    <property type="entry name" value="GIY-YIG_endonuc"/>
</dbReference>
<dbReference type="AlphaFoldDB" id="A0A401UUI0"/>
<accession>A0A401UUI0</accession>
<keyword evidence="3" id="KW-1185">Reference proteome</keyword>
<organism evidence="2 3">
    <name type="scientific">Clostridium tagluense</name>
    <dbReference type="NCBI Taxonomy" id="360422"/>
    <lineage>
        <taxon>Bacteria</taxon>
        <taxon>Bacillati</taxon>
        <taxon>Bacillota</taxon>
        <taxon>Clostridia</taxon>
        <taxon>Eubacteriales</taxon>
        <taxon>Clostridiaceae</taxon>
        <taxon>Clostridium</taxon>
    </lineage>
</organism>
<dbReference type="OrthoDB" id="1910050at2"/>
<dbReference type="Gene3D" id="3.40.1440.10">
    <property type="entry name" value="GIY-YIG endonuclease"/>
    <property type="match status" value="1"/>
</dbReference>
<evidence type="ECO:0000313" key="2">
    <source>
        <dbReference type="EMBL" id="GCD13154.1"/>
    </source>
</evidence>
<feature type="domain" description="GIY-YIG" evidence="1">
    <location>
        <begin position="9"/>
        <end position="86"/>
    </location>
</feature>
<dbReference type="Proteomes" id="UP000287872">
    <property type="component" value="Unassembled WGS sequence"/>
</dbReference>
<dbReference type="GO" id="GO:0004519">
    <property type="term" value="F:endonuclease activity"/>
    <property type="evidence" value="ECO:0007669"/>
    <property type="project" value="InterPro"/>
</dbReference>
<sequence>MCKRRIDAVYLIKNNVTLKCRVGSCKNVKKRWSNYKSRLKSGNGNKLMQEDYNNYGIQSFDFVILEELNVKDLFKREQFWLEEYADCAMYNKNRVVNVDKKIRTGREAKNYKNKRSLVTSGEKNGHCTVLTEQKASEILWLKNKSKIKQIDIAEMYGCKPTMVSRIGNDRWINVEEIKPLNYMEKEIVSIPVLSISDKNINISL</sequence>
<dbReference type="RefSeq" id="WP_125006448.1">
    <property type="nucleotide sequence ID" value="NZ_BHYK01000063.1"/>
</dbReference>
<dbReference type="SUPFAM" id="SSF82771">
    <property type="entry name" value="GIY-YIG endonuclease"/>
    <property type="match status" value="1"/>
</dbReference>
<reference evidence="2 3" key="1">
    <citation type="submission" date="2018-11" db="EMBL/GenBank/DDBJ databases">
        <title>Genome sequencing and assembly of Clostridium tagluense strain A121.</title>
        <authorList>
            <person name="Murakami T."/>
            <person name="Segawa T."/>
            <person name="Shcherbakova V.A."/>
            <person name="Mori H."/>
            <person name="Yoshimura Y."/>
        </authorList>
    </citation>
    <scope>NUCLEOTIDE SEQUENCE [LARGE SCALE GENOMIC DNA]</scope>
    <source>
        <strain evidence="2 3">A121</strain>
    </source>
</reference>
<proteinExistence type="predicted"/>
<dbReference type="Pfam" id="PF01541">
    <property type="entry name" value="GIY-YIG"/>
    <property type="match status" value="1"/>
</dbReference>
<name>A0A401UUI0_9CLOT</name>
<gene>
    <name evidence="2" type="ORF">Ctaglu_47770</name>
</gene>
<dbReference type="InterPro" id="IPR035901">
    <property type="entry name" value="GIY-YIG_endonuc_sf"/>
</dbReference>
<protein>
    <recommendedName>
        <fullName evidence="1">GIY-YIG domain-containing protein</fullName>
    </recommendedName>
</protein>
<evidence type="ECO:0000313" key="3">
    <source>
        <dbReference type="Proteomes" id="UP000287872"/>
    </source>
</evidence>
<dbReference type="NCBIfam" id="TIGR01453">
    <property type="entry name" value="grpIintron_endo"/>
    <property type="match status" value="1"/>
</dbReference>
<dbReference type="EMBL" id="BHYK01000063">
    <property type="protein sequence ID" value="GCD13154.1"/>
    <property type="molecule type" value="Genomic_DNA"/>
</dbReference>
<dbReference type="InterPro" id="IPR006350">
    <property type="entry name" value="Intron_endoG1"/>
</dbReference>
<evidence type="ECO:0000259" key="1">
    <source>
        <dbReference type="Pfam" id="PF01541"/>
    </source>
</evidence>
<comment type="caution">
    <text evidence="2">The sequence shown here is derived from an EMBL/GenBank/DDBJ whole genome shotgun (WGS) entry which is preliminary data.</text>
</comment>